<dbReference type="GO" id="GO:0007422">
    <property type="term" value="P:peripheral nervous system development"/>
    <property type="evidence" value="ECO:0007669"/>
    <property type="project" value="Ensembl"/>
</dbReference>
<dbReference type="GO" id="GO:0060349">
    <property type="term" value="P:bone morphogenesis"/>
    <property type="evidence" value="ECO:0007669"/>
    <property type="project" value="Ensembl"/>
</dbReference>
<dbReference type="GO" id="GO:0002244">
    <property type="term" value="P:hematopoietic progenitor cell differentiation"/>
    <property type="evidence" value="ECO:0007669"/>
    <property type="project" value="Ensembl"/>
</dbReference>
<dbReference type="InterPro" id="IPR007576">
    <property type="entry name" value="CITED"/>
</dbReference>
<dbReference type="GO" id="GO:0045944">
    <property type="term" value="P:positive regulation of transcription by RNA polymerase II"/>
    <property type="evidence" value="ECO:0007669"/>
    <property type="project" value="Ensembl"/>
</dbReference>
<dbReference type="GO" id="GO:0005654">
    <property type="term" value="C:nucleoplasm"/>
    <property type="evidence" value="ECO:0007669"/>
    <property type="project" value="Ensembl"/>
</dbReference>
<dbReference type="GO" id="GO:0030336">
    <property type="term" value="P:negative regulation of cell migration"/>
    <property type="evidence" value="ECO:0007669"/>
    <property type="project" value="Ensembl"/>
</dbReference>
<evidence type="ECO:0000313" key="13">
    <source>
        <dbReference type="Proteomes" id="UP000694547"/>
    </source>
</evidence>
<dbReference type="GO" id="GO:0003140">
    <property type="term" value="P:determination of left/right asymmetry in lateral mesoderm"/>
    <property type="evidence" value="ECO:0007669"/>
    <property type="project" value="Ensembl"/>
</dbReference>
<sequence length="289" mass="30601">MVVVCCFDVRAGPGATEVGCSLVGDTCGAGLKRLLVSLSGLEMADHMMAMNHGRFPDGTNGLHHHPAHRMGMGQFPSPHHHQQQQPQHAFNALMGEHIHYGAGNMNATSGIRHAMGPGTVNGGHPPSALAPAARFNNSQFMGPPVASQGGSLPASMQLQKLNNQYFNHHPYPHNHYMPDLHPAAGHQMNGTNQHFRDCNPKHSGGSGTPGGAGGSGTPGALGLLSSGKCLGRGVEGGGAGQGRNLPRGFLYYLNFTQRLIQRSNYNLPNMCPPKHAPFPRILSCCCRGH</sequence>
<evidence type="ECO:0000256" key="10">
    <source>
        <dbReference type="ARBA" id="ARBA00039289"/>
    </source>
</evidence>
<dbReference type="GO" id="GO:0061156">
    <property type="term" value="P:pulmonary artery morphogenesis"/>
    <property type="evidence" value="ECO:0007669"/>
    <property type="project" value="Ensembl"/>
</dbReference>
<keyword evidence="9" id="KW-0539">Nucleus</keyword>
<proteinExistence type="inferred from homology"/>
<dbReference type="GO" id="GO:0010628">
    <property type="term" value="P:positive regulation of gene expression"/>
    <property type="evidence" value="ECO:0007669"/>
    <property type="project" value="Ensembl"/>
</dbReference>
<dbReference type="GO" id="GO:0060136">
    <property type="term" value="P:embryonic process involved in female pregnancy"/>
    <property type="evidence" value="ECO:0007669"/>
    <property type="project" value="Ensembl"/>
</dbReference>
<dbReference type="GO" id="GO:0061308">
    <property type="term" value="P:cardiac neural crest cell development involved in heart development"/>
    <property type="evidence" value="ECO:0007669"/>
    <property type="project" value="Ensembl"/>
</dbReference>
<dbReference type="GO" id="GO:0048538">
    <property type="term" value="P:thymus development"/>
    <property type="evidence" value="ECO:0007669"/>
    <property type="project" value="Ensembl"/>
</dbReference>
<evidence type="ECO:0000256" key="9">
    <source>
        <dbReference type="ARBA" id="ARBA00023242"/>
    </source>
</evidence>
<dbReference type="GO" id="GO:0050693">
    <property type="term" value="F:LBD domain binding"/>
    <property type="evidence" value="ECO:0007669"/>
    <property type="project" value="Ensembl"/>
</dbReference>
<dbReference type="GO" id="GO:0035035">
    <property type="term" value="F:histone acetyltransferase binding"/>
    <property type="evidence" value="ECO:0007669"/>
    <property type="project" value="Ensembl"/>
</dbReference>
<feature type="compositionally biased region" description="Gly residues" evidence="11">
    <location>
        <begin position="204"/>
        <end position="218"/>
    </location>
</feature>
<dbReference type="GO" id="GO:0035914">
    <property type="term" value="P:skeletal muscle cell differentiation"/>
    <property type="evidence" value="ECO:0007669"/>
    <property type="project" value="Ensembl"/>
</dbReference>
<dbReference type="GO" id="GO:0003713">
    <property type="term" value="F:transcription coactivator activity"/>
    <property type="evidence" value="ECO:0007669"/>
    <property type="project" value="Ensembl"/>
</dbReference>
<evidence type="ECO:0000256" key="5">
    <source>
        <dbReference type="ARBA" id="ARBA00022782"/>
    </source>
</evidence>
<dbReference type="GO" id="GO:0008584">
    <property type="term" value="P:male gonad development"/>
    <property type="evidence" value="ECO:0007669"/>
    <property type="project" value="Ensembl"/>
</dbReference>
<dbReference type="GO" id="GO:0048596">
    <property type="term" value="P:embryonic camera-type eye morphogenesis"/>
    <property type="evidence" value="ECO:0007669"/>
    <property type="project" value="Ensembl"/>
</dbReference>
<reference evidence="12" key="3">
    <citation type="submission" date="2025-09" db="UniProtKB">
        <authorList>
            <consortium name="Ensembl"/>
        </authorList>
    </citation>
    <scope>IDENTIFICATION</scope>
</reference>
<dbReference type="GO" id="GO:0030511">
    <property type="term" value="P:positive regulation of transforming growth factor beta receptor signaling pathway"/>
    <property type="evidence" value="ECO:0007669"/>
    <property type="project" value="Ensembl"/>
</dbReference>
<dbReference type="GO" id="GO:0071456">
    <property type="term" value="P:cellular response to hypoxia"/>
    <property type="evidence" value="ECO:0007669"/>
    <property type="project" value="Ensembl"/>
</dbReference>
<dbReference type="GO" id="GO:0000785">
    <property type="term" value="C:chromatin"/>
    <property type="evidence" value="ECO:0007669"/>
    <property type="project" value="Ensembl"/>
</dbReference>
<dbReference type="GO" id="GO:0048821">
    <property type="term" value="P:erythrocyte development"/>
    <property type="evidence" value="ECO:0007669"/>
    <property type="project" value="Ensembl"/>
</dbReference>
<dbReference type="GO" id="GO:0005829">
    <property type="term" value="C:cytosol"/>
    <property type="evidence" value="ECO:0007669"/>
    <property type="project" value="Ensembl"/>
</dbReference>
<evidence type="ECO:0000256" key="1">
    <source>
        <dbReference type="ARBA" id="ARBA00004123"/>
    </source>
</evidence>
<dbReference type="GO" id="GO:0030851">
    <property type="term" value="P:granulocyte differentiation"/>
    <property type="evidence" value="ECO:0007669"/>
    <property type="project" value="Ensembl"/>
</dbReference>
<evidence type="ECO:0000256" key="7">
    <source>
        <dbReference type="ARBA" id="ARBA00023159"/>
    </source>
</evidence>
<reference evidence="12 13" key="1">
    <citation type="submission" date="2018-10" db="EMBL/GenBank/DDBJ databases">
        <title>Improved assembly of the deer mouse Peromyscus maniculatus genome.</title>
        <authorList>
            <person name="Lassance J.-M."/>
            <person name="Hoekstra H.E."/>
        </authorList>
    </citation>
    <scope>NUCLEOTIDE SEQUENCE [LARGE SCALE GENOMIC DNA]</scope>
</reference>
<dbReference type="GO" id="GO:0060065">
    <property type="term" value="P:uterus development"/>
    <property type="evidence" value="ECO:0007669"/>
    <property type="project" value="Ensembl"/>
</dbReference>
<dbReference type="GO" id="GO:0003682">
    <property type="term" value="F:chromatin binding"/>
    <property type="evidence" value="ECO:0007669"/>
    <property type="project" value="Ensembl"/>
</dbReference>
<dbReference type="GO" id="GO:0070986">
    <property type="term" value="P:left/right axis specification"/>
    <property type="evidence" value="ECO:0007669"/>
    <property type="project" value="Ensembl"/>
</dbReference>
<keyword evidence="5" id="KW-0221">Differentiation</keyword>
<dbReference type="GO" id="GO:0007417">
    <property type="term" value="P:central nervous system development"/>
    <property type="evidence" value="ECO:0007669"/>
    <property type="project" value="Ensembl"/>
</dbReference>
<comment type="similarity">
    <text evidence="2">Belongs to the CITED family.</text>
</comment>
<dbReference type="GO" id="GO:0022409">
    <property type="term" value="P:positive regulation of cell-cell adhesion"/>
    <property type="evidence" value="ECO:0007669"/>
    <property type="project" value="Ensembl"/>
</dbReference>
<dbReference type="GO" id="GO:0001829">
    <property type="term" value="P:trophectodermal cell differentiation"/>
    <property type="evidence" value="ECO:0007669"/>
    <property type="project" value="Ensembl"/>
</dbReference>
<dbReference type="GO" id="GO:0007179">
    <property type="term" value="P:transforming growth factor beta receptor signaling pathway"/>
    <property type="evidence" value="ECO:0007669"/>
    <property type="project" value="Ensembl"/>
</dbReference>
<dbReference type="GO" id="GO:0007530">
    <property type="term" value="P:sex determination"/>
    <property type="evidence" value="ECO:0007669"/>
    <property type="project" value="Ensembl"/>
</dbReference>
<dbReference type="GO" id="GO:0021602">
    <property type="term" value="P:cranial nerve morphogenesis"/>
    <property type="evidence" value="ECO:0007669"/>
    <property type="project" value="Ensembl"/>
</dbReference>
<dbReference type="GO" id="GO:0003714">
    <property type="term" value="F:transcription corepressor activity"/>
    <property type="evidence" value="ECO:0007669"/>
    <property type="project" value="Ensembl"/>
</dbReference>
<dbReference type="GO" id="GO:0035802">
    <property type="term" value="P:adrenal cortex formation"/>
    <property type="evidence" value="ECO:0007669"/>
    <property type="project" value="Ensembl"/>
</dbReference>
<keyword evidence="3" id="KW-0217">Developmental protein</keyword>
<dbReference type="GO" id="GO:0061629">
    <property type="term" value="F:RNA polymerase II-specific DNA-binding transcription factor binding"/>
    <property type="evidence" value="ECO:0007669"/>
    <property type="project" value="Ensembl"/>
</dbReference>
<dbReference type="PANTHER" id="PTHR17045">
    <property type="entry name" value="MELANOCYTE SPECIFIC GENE RELATED CITED"/>
    <property type="match status" value="1"/>
</dbReference>
<name>A0A8C8VUC6_PERMB</name>
<dbReference type="AlphaFoldDB" id="A0A8C8VUC6"/>
<dbReference type="GO" id="GO:2000020">
    <property type="term" value="P:positive regulation of male gonad development"/>
    <property type="evidence" value="ECO:0007669"/>
    <property type="project" value="Ensembl"/>
</dbReference>
<dbReference type="GO" id="GO:0046332">
    <property type="term" value="F:SMAD binding"/>
    <property type="evidence" value="ECO:0007669"/>
    <property type="project" value="Ensembl"/>
</dbReference>
<protein>
    <recommendedName>
        <fullName evidence="10">Cbp/p300-interacting transactivator 2</fullName>
    </recommendedName>
</protein>
<keyword evidence="8" id="KW-0804">Transcription</keyword>
<dbReference type="GO" id="GO:0035360">
    <property type="term" value="P:positive regulation of peroxisome proliferator activated receptor signaling pathway"/>
    <property type="evidence" value="ECO:0007669"/>
    <property type="project" value="Ensembl"/>
</dbReference>
<evidence type="ECO:0000256" key="4">
    <source>
        <dbReference type="ARBA" id="ARBA00022491"/>
    </source>
</evidence>
<dbReference type="GO" id="GO:0003197">
    <property type="term" value="P:endocardial cushion development"/>
    <property type="evidence" value="ECO:0007669"/>
    <property type="project" value="Ensembl"/>
</dbReference>
<evidence type="ECO:0000256" key="8">
    <source>
        <dbReference type="ARBA" id="ARBA00023163"/>
    </source>
</evidence>
<dbReference type="GO" id="GO:0001892">
    <property type="term" value="P:embryonic placenta development"/>
    <property type="evidence" value="ECO:0007669"/>
    <property type="project" value="Ensembl"/>
</dbReference>
<dbReference type="Pfam" id="PF04487">
    <property type="entry name" value="CITED"/>
    <property type="match status" value="1"/>
</dbReference>
<evidence type="ECO:0000256" key="6">
    <source>
        <dbReference type="ARBA" id="ARBA00023015"/>
    </source>
</evidence>
<dbReference type="GO" id="GO:0043066">
    <property type="term" value="P:negative regulation of apoptotic process"/>
    <property type="evidence" value="ECO:0007669"/>
    <property type="project" value="Ensembl"/>
</dbReference>
<evidence type="ECO:0000256" key="3">
    <source>
        <dbReference type="ARBA" id="ARBA00022473"/>
    </source>
</evidence>
<dbReference type="GeneTree" id="ENSGT00530000063624"/>
<dbReference type="Ensembl" id="ENSPEMT00000013543.2">
    <property type="protein sequence ID" value="ENSPEMP00000009375.2"/>
    <property type="gene ID" value="ENSPEMG00000010706.2"/>
</dbReference>
<dbReference type="GO" id="GO:0010629">
    <property type="term" value="P:negative regulation of gene expression"/>
    <property type="evidence" value="ECO:0007669"/>
    <property type="project" value="Ensembl"/>
</dbReference>
<accession>A0A8C8VUC6</accession>
<feature type="region of interest" description="Disordered" evidence="11">
    <location>
        <begin position="199"/>
        <end position="218"/>
    </location>
</feature>
<dbReference type="GO" id="GO:0001570">
    <property type="term" value="P:vasculogenesis"/>
    <property type="evidence" value="ECO:0007669"/>
    <property type="project" value="Ensembl"/>
</dbReference>
<keyword evidence="4" id="KW-0678">Repressor</keyword>
<dbReference type="GO" id="GO:0045787">
    <property type="term" value="P:positive regulation of cell cycle"/>
    <property type="evidence" value="ECO:0007669"/>
    <property type="project" value="Ensembl"/>
</dbReference>
<reference evidence="12" key="2">
    <citation type="submission" date="2025-08" db="UniProtKB">
        <authorList>
            <consortium name="Ensembl"/>
        </authorList>
    </citation>
    <scope>IDENTIFICATION</scope>
</reference>
<dbReference type="GO" id="GO:0032991">
    <property type="term" value="C:protein-containing complex"/>
    <property type="evidence" value="ECO:0007669"/>
    <property type="project" value="Ensembl"/>
</dbReference>
<dbReference type="Proteomes" id="UP000694547">
    <property type="component" value="Chromosome 16"/>
</dbReference>
<keyword evidence="7" id="KW-0010">Activator</keyword>
<dbReference type="PANTHER" id="PTHR17045:SF7">
    <property type="entry name" value="CBP_P300-INTERACTING TRANSACTIVATOR 2"/>
    <property type="match status" value="1"/>
</dbReference>
<dbReference type="GO" id="GO:0003151">
    <property type="term" value="P:outflow tract morphogenesis"/>
    <property type="evidence" value="ECO:0007669"/>
    <property type="project" value="Ensembl"/>
</dbReference>
<dbReference type="GO" id="GO:0038092">
    <property type="term" value="P:nodal signaling pathway"/>
    <property type="evidence" value="ECO:0007669"/>
    <property type="project" value="Ensembl"/>
</dbReference>
<evidence type="ECO:0000256" key="2">
    <source>
        <dbReference type="ARBA" id="ARBA00006967"/>
    </source>
</evidence>
<dbReference type="GO" id="GO:0048536">
    <property type="term" value="P:spleen development"/>
    <property type="evidence" value="ECO:0007669"/>
    <property type="project" value="Ensembl"/>
</dbReference>
<dbReference type="GO" id="GO:0001889">
    <property type="term" value="P:liver development"/>
    <property type="evidence" value="ECO:0007669"/>
    <property type="project" value="Ensembl"/>
</dbReference>
<dbReference type="GO" id="GO:0003156">
    <property type="term" value="P:regulation of animal organ formation"/>
    <property type="evidence" value="ECO:0007669"/>
    <property type="project" value="Ensembl"/>
</dbReference>
<dbReference type="GO" id="GO:0046697">
    <property type="term" value="P:decidualization"/>
    <property type="evidence" value="ECO:0007669"/>
    <property type="project" value="Ensembl"/>
</dbReference>
<dbReference type="GO" id="GO:0034405">
    <property type="term" value="P:response to fluid shear stress"/>
    <property type="evidence" value="ECO:0007669"/>
    <property type="project" value="Ensembl"/>
</dbReference>
<dbReference type="GO" id="GO:0008283">
    <property type="term" value="P:cell population proliferation"/>
    <property type="evidence" value="ECO:0007669"/>
    <property type="project" value="Ensembl"/>
</dbReference>
<dbReference type="GO" id="GO:0000122">
    <property type="term" value="P:negative regulation of transcription by RNA polymerase II"/>
    <property type="evidence" value="ECO:0007669"/>
    <property type="project" value="Ensembl"/>
</dbReference>
<dbReference type="GO" id="GO:0043627">
    <property type="term" value="P:response to estrogen"/>
    <property type="evidence" value="ECO:0007669"/>
    <property type="project" value="Ensembl"/>
</dbReference>
<comment type="subcellular location">
    <subcellularLocation>
        <location evidence="1">Nucleus</location>
    </subcellularLocation>
</comment>
<evidence type="ECO:0000313" key="12">
    <source>
        <dbReference type="Ensembl" id="ENSPEMP00000009375.2"/>
    </source>
</evidence>
<evidence type="ECO:0000256" key="11">
    <source>
        <dbReference type="SAM" id="MobiDB-lite"/>
    </source>
</evidence>
<dbReference type="GO" id="GO:0002089">
    <property type="term" value="P:lens morphogenesis in camera-type eye"/>
    <property type="evidence" value="ECO:0007669"/>
    <property type="project" value="Ensembl"/>
</dbReference>
<dbReference type="GO" id="GO:0001947">
    <property type="term" value="P:heart looping"/>
    <property type="evidence" value="ECO:0007669"/>
    <property type="project" value="Ensembl"/>
</dbReference>
<keyword evidence="6" id="KW-0805">Transcription regulation</keyword>
<keyword evidence="13" id="KW-1185">Reference proteome</keyword>
<organism evidence="12 13">
    <name type="scientific">Peromyscus maniculatus bairdii</name>
    <name type="common">Prairie deer mouse</name>
    <dbReference type="NCBI Taxonomy" id="230844"/>
    <lineage>
        <taxon>Eukaryota</taxon>
        <taxon>Metazoa</taxon>
        <taxon>Chordata</taxon>
        <taxon>Craniata</taxon>
        <taxon>Vertebrata</taxon>
        <taxon>Euteleostomi</taxon>
        <taxon>Mammalia</taxon>
        <taxon>Eutheria</taxon>
        <taxon>Euarchontoglires</taxon>
        <taxon>Glires</taxon>
        <taxon>Rodentia</taxon>
        <taxon>Myomorpha</taxon>
        <taxon>Muroidea</taxon>
        <taxon>Cricetidae</taxon>
        <taxon>Neotominae</taxon>
        <taxon>Peromyscus</taxon>
    </lineage>
</organism>
<dbReference type="GO" id="GO:0060971">
    <property type="term" value="P:embryonic heart tube left/right pattern formation"/>
    <property type="evidence" value="ECO:0007669"/>
    <property type="project" value="Ensembl"/>
</dbReference>
<dbReference type="GO" id="GO:0001843">
    <property type="term" value="P:neural tube closure"/>
    <property type="evidence" value="ECO:0007669"/>
    <property type="project" value="Ensembl"/>
</dbReference>
<dbReference type="GO" id="GO:0060412">
    <property type="term" value="P:ventricular septum morphogenesis"/>
    <property type="evidence" value="ECO:0007669"/>
    <property type="project" value="Ensembl"/>
</dbReference>